<keyword evidence="1" id="KW-0732">Signal</keyword>
<comment type="caution">
    <text evidence="2">The sequence shown here is derived from an EMBL/GenBank/DDBJ whole genome shotgun (WGS) entry which is preliminary data.</text>
</comment>
<gene>
    <name evidence="2" type="ORF">EJ08DRAFT_731698</name>
</gene>
<feature type="signal peptide" evidence="1">
    <location>
        <begin position="1"/>
        <end position="16"/>
    </location>
</feature>
<evidence type="ECO:0000313" key="3">
    <source>
        <dbReference type="Proteomes" id="UP000800235"/>
    </source>
</evidence>
<dbReference type="AlphaFoldDB" id="A0A9P4U1X3"/>
<evidence type="ECO:0000256" key="1">
    <source>
        <dbReference type="SAM" id="SignalP"/>
    </source>
</evidence>
<feature type="chain" id="PRO_5040175417" description="Ig-like domain-containing protein" evidence="1">
    <location>
        <begin position="17"/>
        <end position="190"/>
    </location>
</feature>
<evidence type="ECO:0000313" key="2">
    <source>
        <dbReference type="EMBL" id="KAF2433357.1"/>
    </source>
</evidence>
<name>A0A9P4U1X3_9PEZI</name>
<dbReference type="EMBL" id="MU007021">
    <property type="protein sequence ID" value="KAF2433357.1"/>
    <property type="molecule type" value="Genomic_DNA"/>
</dbReference>
<organism evidence="2 3">
    <name type="scientific">Tothia fuscella</name>
    <dbReference type="NCBI Taxonomy" id="1048955"/>
    <lineage>
        <taxon>Eukaryota</taxon>
        <taxon>Fungi</taxon>
        <taxon>Dikarya</taxon>
        <taxon>Ascomycota</taxon>
        <taxon>Pezizomycotina</taxon>
        <taxon>Dothideomycetes</taxon>
        <taxon>Pleosporomycetidae</taxon>
        <taxon>Venturiales</taxon>
        <taxon>Cylindrosympodiaceae</taxon>
        <taxon>Tothia</taxon>
    </lineage>
</organism>
<protein>
    <recommendedName>
        <fullName evidence="4">Ig-like domain-containing protein</fullName>
    </recommendedName>
</protein>
<sequence>MHGLLFLLMATSPALAAGLYPRQNETITPIYPTGTATSIECTITDTTTTTLTDCPRKTKCHGTPIHSHHPLPKLSNANKYPVGQTVTWTAAEGPVTCAPDITCTCVLPTAPPIWSSCPEGNVCIGQTITWSTGTTGPTPCKSTCTVQLPIDTARAGPTPTASPSIVSVNGAERVGAKFAAMVFAAVAMLF</sequence>
<proteinExistence type="predicted"/>
<evidence type="ECO:0008006" key="4">
    <source>
        <dbReference type="Google" id="ProtNLM"/>
    </source>
</evidence>
<dbReference type="Proteomes" id="UP000800235">
    <property type="component" value="Unassembled WGS sequence"/>
</dbReference>
<keyword evidence="3" id="KW-1185">Reference proteome</keyword>
<dbReference type="OrthoDB" id="10264374at2759"/>
<accession>A0A9P4U1X3</accession>
<reference evidence="2" key="1">
    <citation type="journal article" date="2020" name="Stud. Mycol.">
        <title>101 Dothideomycetes genomes: a test case for predicting lifestyles and emergence of pathogens.</title>
        <authorList>
            <person name="Haridas S."/>
            <person name="Albert R."/>
            <person name="Binder M."/>
            <person name="Bloem J."/>
            <person name="Labutti K."/>
            <person name="Salamov A."/>
            <person name="Andreopoulos B."/>
            <person name="Baker S."/>
            <person name="Barry K."/>
            <person name="Bills G."/>
            <person name="Bluhm B."/>
            <person name="Cannon C."/>
            <person name="Castanera R."/>
            <person name="Culley D."/>
            <person name="Daum C."/>
            <person name="Ezra D."/>
            <person name="Gonzalez J."/>
            <person name="Henrissat B."/>
            <person name="Kuo A."/>
            <person name="Liang C."/>
            <person name="Lipzen A."/>
            <person name="Lutzoni F."/>
            <person name="Magnuson J."/>
            <person name="Mondo S."/>
            <person name="Nolan M."/>
            <person name="Ohm R."/>
            <person name="Pangilinan J."/>
            <person name="Park H.-J."/>
            <person name="Ramirez L."/>
            <person name="Alfaro M."/>
            <person name="Sun H."/>
            <person name="Tritt A."/>
            <person name="Yoshinaga Y."/>
            <person name="Zwiers L.-H."/>
            <person name="Turgeon B."/>
            <person name="Goodwin S."/>
            <person name="Spatafora J."/>
            <person name="Crous P."/>
            <person name="Grigoriev I."/>
        </authorList>
    </citation>
    <scope>NUCLEOTIDE SEQUENCE</scope>
    <source>
        <strain evidence="2">CBS 130266</strain>
    </source>
</reference>